<reference evidence="1 3" key="1">
    <citation type="journal article" date="2017" name="Mol. Plant">
        <title>The Genome of Medicinal Plant Macleaya cordata Provides New Insights into Benzylisoquinoline Alkaloids Metabolism.</title>
        <authorList>
            <person name="Liu X."/>
            <person name="Liu Y."/>
            <person name="Huang P."/>
            <person name="Ma Y."/>
            <person name="Qing Z."/>
            <person name="Tang Q."/>
            <person name="Cao H."/>
            <person name="Cheng P."/>
            <person name="Zheng Y."/>
            <person name="Yuan Z."/>
            <person name="Zhou Y."/>
            <person name="Liu J."/>
            <person name="Tang Z."/>
            <person name="Zhuo Y."/>
            <person name="Zhang Y."/>
            <person name="Yu L."/>
            <person name="Huang J."/>
            <person name="Yang P."/>
            <person name="Peng Q."/>
            <person name="Zhang J."/>
            <person name="Jiang W."/>
            <person name="Zhang Z."/>
            <person name="Lin K."/>
            <person name="Ro D.K."/>
            <person name="Chen X."/>
            <person name="Xiong X."/>
            <person name="Shang Y."/>
            <person name="Huang S."/>
            <person name="Zeng J."/>
        </authorList>
    </citation>
    <scope>NUCLEOTIDE SEQUENCE [LARGE SCALE GENOMIC DNA]</scope>
    <source>
        <strain evidence="1">BLH2017</strain>
        <strain evidence="3">cv. BLH2017</strain>
        <tissue evidence="1">Root</tissue>
    </source>
</reference>
<accession>A0A200PMI2</accession>
<protein>
    <recommendedName>
        <fullName evidence="4">Reverse transcriptase zinc-binding domain</fullName>
    </recommendedName>
</protein>
<organism evidence="1 3">
    <name type="scientific">Macleaya cordata</name>
    <name type="common">Five-seeded plume-poppy</name>
    <name type="synonym">Bocconia cordata</name>
    <dbReference type="NCBI Taxonomy" id="56857"/>
    <lineage>
        <taxon>Eukaryota</taxon>
        <taxon>Viridiplantae</taxon>
        <taxon>Streptophyta</taxon>
        <taxon>Embryophyta</taxon>
        <taxon>Tracheophyta</taxon>
        <taxon>Spermatophyta</taxon>
        <taxon>Magnoliopsida</taxon>
        <taxon>Ranunculales</taxon>
        <taxon>Papaveraceae</taxon>
        <taxon>Papaveroideae</taxon>
        <taxon>Macleaya</taxon>
    </lineage>
</organism>
<proteinExistence type="predicted"/>
<evidence type="ECO:0008006" key="4">
    <source>
        <dbReference type="Google" id="ProtNLM"/>
    </source>
</evidence>
<keyword evidence="3" id="KW-1185">Reference proteome</keyword>
<dbReference type="Proteomes" id="UP000195402">
    <property type="component" value="Unassembled WGS sequence"/>
</dbReference>
<name>A0A200PMI2_MACCD</name>
<comment type="caution">
    <text evidence="1">The sequence shown here is derived from an EMBL/GenBank/DDBJ whole genome shotgun (WGS) entry which is preliminary data.</text>
</comment>
<evidence type="ECO:0000313" key="3">
    <source>
        <dbReference type="Proteomes" id="UP000195402"/>
    </source>
</evidence>
<dbReference type="EMBL" id="MVGT01004492">
    <property type="protein sequence ID" value="OUZ99397.1"/>
    <property type="molecule type" value="Genomic_DNA"/>
</dbReference>
<evidence type="ECO:0000313" key="1">
    <source>
        <dbReference type="EMBL" id="OUZ99397.1"/>
    </source>
</evidence>
<sequence length="97" mass="11643">MQLLEDQRLSSEEDKLWWSPDSKEKGKVLWKVLPAAIMWIIWKTRNDVAFNNDTINVEDTKVKIKLQAFFWVSGEKCFKGLSAEYVVSYWERFFRIH</sequence>
<dbReference type="AlphaFoldDB" id="A0A200PMI2"/>
<evidence type="ECO:0000313" key="2">
    <source>
        <dbReference type="EMBL" id="OVA15732.1"/>
    </source>
</evidence>
<dbReference type="OrthoDB" id="1917794at2759"/>
<dbReference type="EMBL" id="MVGT01000735">
    <property type="protein sequence ID" value="OVA15732.1"/>
    <property type="molecule type" value="Genomic_DNA"/>
</dbReference>
<gene>
    <name evidence="2" type="ORF">BVC80_1829g14</name>
    <name evidence="1" type="ORF">BVC80_8053g4</name>
</gene>